<accession>F1TH49</accession>
<gene>
    <name evidence="2" type="ORF">Cpap_0902</name>
</gene>
<dbReference type="AlphaFoldDB" id="F1TH49"/>
<feature type="transmembrane region" description="Helical" evidence="1">
    <location>
        <begin position="81"/>
        <end position="99"/>
    </location>
</feature>
<evidence type="ECO:0000313" key="3">
    <source>
        <dbReference type="Proteomes" id="UP000003860"/>
    </source>
</evidence>
<reference evidence="2" key="2">
    <citation type="submission" date="2011-01" db="EMBL/GenBank/DDBJ databases">
        <title>The Non-contiguous Finished genome of Clostridium papyrosolvens.</title>
        <authorList>
            <person name="Lucas S."/>
            <person name="Copeland A."/>
            <person name="Lapidus A."/>
            <person name="Cheng J.-F."/>
            <person name="Goodwin L."/>
            <person name="Pitluck S."/>
            <person name="Misra M."/>
            <person name="Chertkov O."/>
            <person name="Detter J.C."/>
            <person name="Han C."/>
            <person name="Tapia R."/>
            <person name="Land M."/>
            <person name="Hauser L."/>
            <person name="Kyrpides N."/>
            <person name="Ivanova N."/>
            <person name="Pagani I."/>
            <person name="Mouttaki H."/>
            <person name="He Z."/>
            <person name="Zhou J."/>
            <person name="Hemme C.L."/>
            <person name="Woyke T."/>
        </authorList>
    </citation>
    <scope>NUCLEOTIDE SEQUENCE [LARGE SCALE GENOMIC DNA]</scope>
    <source>
        <strain evidence="2">DSM 2782</strain>
    </source>
</reference>
<evidence type="ECO:0008006" key="4">
    <source>
        <dbReference type="Google" id="ProtNLM"/>
    </source>
</evidence>
<feature type="transmembrane region" description="Helical" evidence="1">
    <location>
        <begin position="38"/>
        <end position="60"/>
    </location>
</feature>
<feature type="transmembrane region" description="Helical" evidence="1">
    <location>
        <begin position="119"/>
        <end position="136"/>
    </location>
</feature>
<dbReference type="EMBL" id="ACXX02000015">
    <property type="protein sequence ID" value="EGD46289.1"/>
    <property type="molecule type" value="Genomic_DNA"/>
</dbReference>
<keyword evidence="1" id="KW-0812">Transmembrane</keyword>
<sequence length="239" mass="27724">MYIHNRLLALIFRILFLFGCGIGLYLNSGIPDGKFAPYMLIFYTIQSNALCFVFFSILAVKNLIDIKTNGIKGSTSVFPHLKGAVTMTISMTFIIYHFVLVPLYTSHDANYRVLNWQNILVHYFVPIMTVLDWLLFDKKQNFRWFDPMLWITVPISYFVFLIVRAKIGGIIAIVQSKYPYFFVDVDILGWLNVLKYAGVFILGFLVLGYVIYLVDKISLENIRFDFVKPTSYYSNTYKA</sequence>
<keyword evidence="1" id="KW-1133">Transmembrane helix</keyword>
<proteinExistence type="predicted"/>
<dbReference type="InterPro" id="IPR049713">
    <property type="entry name" value="Pr6Pr-like"/>
</dbReference>
<feature type="transmembrane region" description="Helical" evidence="1">
    <location>
        <begin position="193"/>
        <end position="214"/>
    </location>
</feature>
<dbReference type="NCBIfam" id="NF038065">
    <property type="entry name" value="Pr6Pr"/>
    <property type="match status" value="1"/>
</dbReference>
<dbReference type="Proteomes" id="UP000003860">
    <property type="component" value="Unassembled WGS sequence"/>
</dbReference>
<feature type="transmembrane region" description="Helical" evidence="1">
    <location>
        <begin position="148"/>
        <end position="173"/>
    </location>
</feature>
<keyword evidence="1" id="KW-0472">Membrane</keyword>
<comment type="caution">
    <text evidence="2">The sequence shown here is derived from an EMBL/GenBank/DDBJ whole genome shotgun (WGS) entry which is preliminary data.</text>
</comment>
<dbReference type="eggNOG" id="COG2141">
    <property type="taxonomic scope" value="Bacteria"/>
</dbReference>
<feature type="transmembrane region" description="Helical" evidence="1">
    <location>
        <begin position="7"/>
        <end position="26"/>
    </location>
</feature>
<evidence type="ECO:0000256" key="1">
    <source>
        <dbReference type="SAM" id="Phobius"/>
    </source>
</evidence>
<protein>
    <recommendedName>
        <fullName evidence="4">Pr6Pr family membrane protein</fullName>
    </recommendedName>
</protein>
<dbReference type="STRING" id="588581.Cpap_0902"/>
<name>F1TH49_9FIRM</name>
<organism evidence="2 3">
    <name type="scientific">Ruminiclostridium papyrosolvens DSM 2782</name>
    <dbReference type="NCBI Taxonomy" id="588581"/>
    <lineage>
        <taxon>Bacteria</taxon>
        <taxon>Bacillati</taxon>
        <taxon>Bacillota</taxon>
        <taxon>Clostridia</taxon>
        <taxon>Eubacteriales</taxon>
        <taxon>Oscillospiraceae</taxon>
        <taxon>Ruminiclostridium</taxon>
    </lineage>
</organism>
<evidence type="ECO:0000313" key="2">
    <source>
        <dbReference type="EMBL" id="EGD46289.1"/>
    </source>
</evidence>
<reference evidence="2" key="1">
    <citation type="submission" date="2009-07" db="EMBL/GenBank/DDBJ databases">
        <authorList>
            <consortium name="US DOE Joint Genome Institute (JGI-PGF)"/>
            <person name="Lucas S."/>
            <person name="Copeland A."/>
            <person name="Lapidus A."/>
            <person name="Glavina del Rio T."/>
            <person name="Tice H."/>
            <person name="Bruce D."/>
            <person name="Goodwin L."/>
            <person name="Pitluck S."/>
            <person name="Larimer F."/>
            <person name="Land M.L."/>
            <person name="Mouttaki H."/>
            <person name="He Z."/>
            <person name="Zhou J."/>
            <person name="Hemme C.L."/>
        </authorList>
    </citation>
    <scope>NUCLEOTIDE SEQUENCE [LARGE SCALE GENOMIC DNA]</scope>
    <source>
        <strain evidence="2">DSM 2782</strain>
    </source>
</reference>
<keyword evidence="3" id="KW-1185">Reference proteome</keyword>
<dbReference type="OrthoDB" id="2339644at2"/>